<proteinExistence type="predicted"/>
<dbReference type="AlphaFoldDB" id="A0A554XHG1"/>
<accession>A0A554XHG1</accession>
<protein>
    <recommendedName>
        <fullName evidence="4">Lipoprotein</fullName>
    </recommendedName>
</protein>
<dbReference type="EMBL" id="VJON01000009">
    <property type="protein sequence ID" value="TSE35274.1"/>
    <property type="molecule type" value="Genomic_DNA"/>
</dbReference>
<evidence type="ECO:0000313" key="3">
    <source>
        <dbReference type="Proteomes" id="UP000318294"/>
    </source>
</evidence>
<gene>
    <name evidence="2" type="ORF">Tchar_00885</name>
</gene>
<sequence length="200" mass="21295">MIRQPLIGIGLVAVVALAGCATQSQPAAKAAAPAAAAPAAAPAPQAAAEVREFYVVLPEDGRYYAFGDFKVYQSYLTHGEVALTRTRIGAGPNGMTLVFGITNDDVKKESPSAGELAYDGKVPVAKDFYGEVFKDGRYYVFDDLAQLKDFASHGEVPYSFTDIGVGPNGASLVWVMNAQSVKEGKPQGRMQRFQALRRGS</sequence>
<dbReference type="OrthoDB" id="8776015at2"/>
<dbReference type="Proteomes" id="UP000318294">
    <property type="component" value="Unassembled WGS sequence"/>
</dbReference>
<comment type="caution">
    <text evidence="2">The sequence shown here is derived from an EMBL/GenBank/DDBJ whole genome shotgun (WGS) entry which is preliminary data.</text>
</comment>
<keyword evidence="3" id="KW-1185">Reference proteome</keyword>
<keyword evidence="1" id="KW-0732">Signal</keyword>
<dbReference type="RefSeq" id="WP_144327871.1">
    <property type="nucleotide sequence ID" value="NZ_VJON01000009.1"/>
</dbReference>
<organism evidence="2 3">
    <name type="scientific">Tepidimonas charontis</name>
    <dbReference type="NCBI Taxonomy" id="2267262"/>
    <lineage>
        <taxon>Bacteria</taxon>
        <taxon>Pseudomonadati</taxon>
        <taxon>Pseudomonadota</taxon>
        <taxon>Betaproteobacteria</taxon>
        <taxon>Burkholderiales</taxon>
        <taxon>Tepidimonas</taxon>
    </lineage>
</organism>
<feature type="chain" id="PRO_5021700438" description="Lipoprotein" evidence="1">
    <location>
        <begin position="27"/>
        <end position="200"/>
    </location>
</feature>
<reference evidence="2 3" key="1">
    <citation type="submission" date="2019-07" db="EMBL/GenBank/DDBJ databases">
        <title>Tepidimonas charontis SPSP-6 draft genome.</title>
        <authorList>
            <person name="Da Costa M.S."/>
            <person name="Froufe H.J.C."/>
            <person name="Egas C."/>
            <person name="Albuquerque L."/>
        </authorList>
    </citation>
    <scope>NUCLEOTIDE SEQUENCE [LARGE SCALE GENOMIC DNA]</scope>
    <source>
        <strain evidence="2 3">SPSP-6</strain>
    </source>
</reference>
<evidence type="ECO:0000256" key="1">
    <source>
        <dbReference type="SAM" id="SignalP"/>
    </source>
</evidence>
<evidence type="ECO:0000313" key="2">
    <source>
        <dbReference type="EMBL" id="TSE35274.1"/>
    </source>
</evidence>
<feature type="signal peptide" evidence="1">
    <location>
        <begin position="1"/>
        <end position="26"/>
    </location>
</feature>
<name>A0A554XHG1_9BURK</name>
<evidence type="ECO:0008006" key="4">
    <source>
        <dbReference type="Google" id="ProtNLM"/>
    </source>
</evidence>
<dbReference type="PROSITE" id="PS51257">
    <property type="entry name" value="PROKAR_LIPOPROTEIN"/>
    <property type="match status" value="1"/>
</dbReference>